<dbReference type="SMART" id="SM00219">
    <property type="entry name" value="TyrKc"/>
    <property type="match status" value="1"/>
</dbReference>
<dbReference type="EMBL" id="JAPWTJ010001245">
    <property type="protein sequence ID" value="KAJ8973077.1"/>
    <property type="molecule type" value="Genomic_DNA"/>
</dbReference>
<keyword evidence="3" id="KW-1185">Reference proteome</keyword>
<dbReference type="InterPro" id="IPR020635">
    <property type="entry name" value="Tyr_kinase_cat_dom"/>
</dbReference>
<accession>A0ABQ9J593</accession>
<protein>
    <recommendedName>
        <fullName evidence="1">Protein kinase domain-containing protein</fullName>
    </recommendedName>
</protein>
<organism evidence="2 3">
    <name type="scientific">Molorchus minor</name>
    <dbReference type="NCBI Taxonomy" id="1323400"/>
    <lineage>
        <taxon>Eukaryota</taxon>
        <taxon>Metazoa</taxon>
        <taxon>Ecdysozoa</taxon>
        <taxon>Arthropoda</taxon>
        <taxon>Hexapoda</taxon>
        <taxon>Insecta</taxon>
        <taxon>Pterygota</taxon>
        <taxon>Neoptera</taxon>
        <taxon>Endopterygota</taxon>
        <taxon>Coleoptera</taxon>
        <taxon>Polyphaga</taxon>
        <taxon>Cucujiformia</taxon>
        <taxon>Chrysomeloidea</taxon>
        <taxon>Cerambycidae</taxon>
        <taxon>Lamiinae</taxon>
        <taxon>Monochamini</taxon>
        <taxon>Molorchus</taxon>
    </lineage>
</organism>
<name>A0ABQ9J593_9CUCU</name>
<proteinExistence type="predicted"/>
<dbReference type="InterPro" id="IPR000719">
    <property type="entry name" value="Prot_kinase_dom"/>
</dbReference>
<evidence type="ECO:0000313" key="3">
    <source>
        <dbReference type="Proteomes" id="UP001162164"/>
    </source>
</evidence>
<gene>
    <name evidence="2" type="ORF">NQ317_002293</name>
</gene>
<evidence type="ECO:0000313" key="2">
    <source>
        <dbReference type="EMBL" id="KAJ8973077.1"/>
    </source>
</evidence>
<comment type="caution">
    <text evidence="2">The sequence shown here is derived from an EMBL/GenBank/DDBJ whole genome shotgun (WGS) entry which is preliminary data.</text>
</comment>
<dbReference type="PROSITE" id="PS50011">
    <property type="entry name" value="PROTEIN_KINASE_DOM"/>
    <property type="match status" value="1"/>
</dbReference>
<dbReference type="Pfam" id="PF07714">
    <property type="entry name" value="PK_Tyr_Ser-Thr"/>
    <property type="match status" value="1"/>
</dbReference>
<dbReference type="InterPro" id="IPR050122">
    <property type="entry name" value="RTK"/>
</dbReference>
<dbReference type="InterPro" id="IPR011009">
    <property type="entry name" value="Kinase-like_dom_sf"/>
</dbReference>
<reference evidence="2" key="1">
    <citation type="journal article" date="2023" name="Insect Mol. Biol.">
        <title>Genome sequencing provides insights into the evolution of gene families encoding plant cell wall-degrading enzymes in longhorned beetles.</title>
        <authorList>
            <person name="Shin N.R."/>
            <person name="Okamura Y."/>
            <person name="Kirsch R."/>
            <person name="Pauchet Y."/>
        </authorList>
    </citation>
    <scope>NUCLEOTIDE SEQUENCE</scope>
    <source>
        <strain evidence="2">MMC_N1</strain>
    </source>
</reference>
<dbReference type="Gene3D" id="1.10.510.10">
    <property type="entry name" value="Transferase(Phosphotransferase) domain 1"/>
    <property type="match status" value="2"/>
</dbReference>
<dbReference type="InterPro" id="IPR001245">
    <property type="entry name" value="Ser-Thr/Tyr_kinase_cat_dom"/>
</dbReference>
<feature type="domain" description="Protein kinase" evidence="1">
    <location>
        <begin position="1"/>
        <end position="165"/>
    </location>
</feature>
<evidence type="ECO:0000259" key="1">
    <source>
        <dbReference type="PROSITE" id="PS50011"/>
    </source>
</evidence>
<dbReference type="PANTHER" id="PTHR24416">
    <property type="entry name" value="TYROSINE-PROTEIN KINASE RECEPTOR"/>
    <property type="match status" value="1"/>
</dbReference>
<dbReference type="Proteomes" id="UP001162164">
    <property type="component" value="Unassembled WGS sequence"/>
</dbReference>
<dbReference type="SUPFAM" id="SSF56112">
    <property type="entry name" value="Protein kinase-like (PK-like)"/>
    <property type="match status" value="1"/>
</dbReference>
<sequence length="189" mass="21116">MSSRGRGSYREPIVPKYLRDLAARNILITSDKVLKISDYGIKSDVWSFGIVLWEIGTLACDFAPHKACAPGVDPGCPALATTLGVERNIERNSDIIQPGGFPYEEISDVLILPELKKGKRLARPRICTDELYALMLKCWSENSDERPSFSELVELLDVKKQKVYVDFDQLSPKYVFPPVEHVTADGGKT</sequence>
<dbReference type="PANTHER" id="PTHR24416:SF594">
    <property type="entry name" value="PROTEIN KINASE DOMAIN-CONTAINING PROTEIN"/>
    <property type="match status" value="1"/>
</dbReference>